<dbReference type="AlphaFoldDB" id="B4JZ87"/>
<dbReference type="EMBL" id="CH917699">
    <property type="protein sequence ID" value="EDW05071.1"/>
    <property type="molecule type" value="Genomic_DNA"/>
</dbReference>
<feature type="chain" id="PRO_5014298726" evidence="1">
    <location>
        <begin position="22"/>
        <end position="129"/>
    </location>
</feature>
<feature type="signal peptide" evidence="1">
    <location>
        <begin position="1"/>
        <end position="21"/>
    </location>
</feature>
<dbReference type="InParanoid" id="B4JZ87"/>
<dbReference type="eggNOG" id="ENOG502T9AV">
    <property type="taxonomic scope" value="Eukaryota"/>
</dbReference>
<sequence length="129" mass="14253">MKPIFPWLISCCAGMMLGAQSIDICKIANEENESRHAVGMETSAIREDFEQPFIMGSAQISAVLQQLLSSDEKGLRSLTQYNIIGTVPNAIKSDYMLGSESLNRMLENMLAHPCNDSDKLPHIEPAIQL</sequence>
<name>B4JZ87_DROGR</name>
<dbReference type="HOGENOM" id="CLU_1950986_0_0_1"/>
<dbReference type="GeneID" id="6570247"/>
<dbReference type="OrthoDB" id="7864472at2759"/>
<keyword evidence="1" id="KW-0732">Signal</keyword>
<dbReference type="OMA" id="VYIDAMH"/>
<dbReference type="EMBL" id="CH916379">
    <property type="protein sequence ID" value="EDV94196.1"/>
    <property type="molecule type" value="Genomic_DNA"/>
</dbReference>
<evidence type="ECO:0000313" key="4">
    <source>
        <dbReference type="Proteomes" id="UP000001070"/>
    </source>
</evidence>
<dbReference type="KEGG" id="dgr:6570247"/>
<keyword evidence="4" id="KW-1185">Reference proteome</keyword>
<protein>
    <submittedName>
        <fullName evidence="2">GH25022</fullName>
    </submittedName>
    <submittedName>
        <fullName evidence="3">GH25254</fullName>
    </submittedName>
</protein>
<reference evidence="2" key="2">
    <citation type="journal article" date="2008" name="Bioinformatics">
        <title>Assembly reconciliation.</title>
        <authorList>
            <person name="Zimin A.V."/>
            <person name="Smith D.R."/>
            <person name="Sutton G."/>
            <person name="Yorke J.A."/>
        </authorList>
    </citation>
    <scope>NUCLEOTIDE SEQUENCE</scope>
    <source>
        <strain evidence="2">TSC#15287-2541.00</strain>
    </source>
</reference>
<gene>
    <name evidence="2" type="primary">Dgri\GH25022</name>
    <name evidence="3" type="synonym">Dgri\GH25254</name>
    <name evidence="2" type="ORF">Dgri_GH25022</name>
    <name evidence="3" type="ORF">Dgri_GH25254</name>
    <name evidence="2" type="ORF">GH25022</name>
    <name evidence="2" type="ORF">GH25254</name>
</gene>
<organism evidence="4">
    <name type="scientific">Drosophila grimshawi</name>
    <name type="common">Hawaiian fruit fly</name>
    <name type="synonym">Idiomyia grimshawi</name>
    <dbReference type="NCBI Taxonomy" id="7222"/>
    <lineage>
        <taxon>Eukaryota</taxon>
        <taxon>Metazoa</taxon>
        <taxon>Ecdysozoa</taxon>
        <taxon>Arthropoda</taxon>
        <taxon>Hexapoda</taxon>
        <taxon>Insecta</taxon>
        <taxon>Pterygota</taxon>
        <taxon>Neoptera</taxon>
        <taxon>Endopterygota</taxon>
        <taxon>Diptera</taxon>
        <taxon>Brachycera</taxon>
        <taxon>Muscomorpha</taxon>
        <taxon>Ephydroidea</taxon>
        <taxon>Drosophilidae</taxon>
        <taxon>Drosophila</taxon>
        <taxon>Hawaiian Drosophila</taxon>
    </lineage>
</organism>
<evidence type="ECO:0000256" key="1">
    <source>
        <dbReference type="SAM" id="SignalP"/>
    </source>
</evidence>
<evidence type="ECO:0000313" key="2">
    <source>
        <dbReference type="EMBL" id="EDV94196.1"/>
    </source>
</evidence>
<reference evidence="2 4" key="1">
    <citation type="journal article" date="2007" name="Nature">
        <title>Evolution of genes and genomes on the Drosophila phylogeny.</title>
        <authorList>
            <consortium name="Drosophila 12 Genomes Consortium"/>
            <person name="Clark A.G."/>
            <person name="Eisen M.B."/>
            <person name="Smith D.R."/>
            <person name="Bergman C.M."/>
            <person name="Oliver B."/>
            <person name="Markow T.A."/>
            <person name="Kaufman T.C."/>
            <person name="Kellis M."/>
            <person name="Gelbart W."/>
            <person name="Iyer V.N."/>
            <person name="Pollard D.A."/>
            <person name="Sackton T.B."/>
            <person name="Larracuente A.M."/>
            <person name="Singh N.D."/>
            <person name="Abad J.P."/>
            <person name="Abt D.N."/>
            <person name="Adryan B."/>
            <person name="Aguade M."/>
            <person name="Akashi H."/>
            <person name="Anderson W.W."/>
            <person name="Aquadro C.F."/>
            <person name="Ardell D.H."/>
            <person name="Arguello R."/>
            <person name="Artieri C.G."/>
            <person name="Barbash D.A."/>
            <person name="Barker D."/>
            <person name="Barsanti P."/>
            <person name="Batterham P."/>
            <person name="Batzoglou S."/>
            <person name="Begun D."/>
            <person name="Bhutkar A."/>
            <person name="Blanco E."/>
            <person name="Bosak S.A."/>
            <person name="Bradley R.K."/>
            <person name="Brand A.D."/>
            <person name="Brent M.R."/>
            <person name="Brooks A.N."/>
            <person name="Brown R.H."/>
            <person name="Butlin R.K."/>
            <person name="Caggese C."/>
            <person name="Calvi B.R."/>
            <person name="Bernardo de Carvalho A."/>
            <person name="Caspi A."/>
            <person name="Castrezana S."/>
            <person name="Celniker S.E."/>
            <person name="Chang J.L."/>
            <person name="Chapple C."/>
            <person name="Chatterji S."/>
            <person name="Chinwalla A."/>
            <person name="Civetta A."/>
            <person name="Clifton S.W."/>
            <person name="Comeron J.M."/>
            <person name="Costello J.C."/>
            <person name="Coyne J.A."/>
            <person name="Daub J."/>
            <person name="David R.G."/>
            <person name="Delcher A.L."/>
            <person name="Delehaunty K."/>
            <person name="Do C.B."/>
            <person name="Ebling H."/>
            <person name="Edwards K."/>
            <person name="Eickbush T."/>
            <person name="Evans J.D."/>
            <person name="Filipski A."/>
            <person name="Findeiss S."/>
            <person name="Freyhult E."/>
            <person name="Fulton L."/>
            <person name="Fulton R."/>
            <person name="Garcia A.C."/>
            <person name="Gardiner A."/>
            <person name="Garfield D.A."/>
            <person name="Garvin B.E."/>
            <person name="Gibson G."/>
            <person name="Gilbert D."/>
            <person name="Gnerre S."/>
            <person name="Godfrey J."/>
            <person name="Good R."/>
            <person name="Gotea V."/>
            <person name="Gravely B."/>
            <person name="Greenberg A.J."/>
            <person name="Griffiths-Jones S."/>
            <person name="Gross S."/>
            <person name="Guigo R."/>
            <person name="Gustafson E.A."/>
            <person name="Haerty W."/>
            <person name="Hahn M.W."/>
            <person name="Halligan D.L."/>
            <person name="Halpern A.L."/>
            <person name="Halter G.M."/>
            <person name="Han M.V."/>
            <person name="Heger A."/>
            <person name="Hillier L."/>
            <person name="Hinrichs A.S."/>
            <person name="Holmes I."/>
            <person name="Hoskins R.A."/>
            <person name="Hubisz M.J."/>
            <person name="Hultmark D."/>
            <person name="Huntley M.A."/>
            <person name="Jaffe D.B."/>
            <person name="Jagadeeshan S."/>
            <person name="Jeck W.R."/>
            <person name="Johnson J."/>
            <person name="Jones C.D."/>
            <person name="Jordan W.C."/>
            <person name="Karpen G.H."/>
            <person name="Kataoka E."/>
            <person name="Keightley P.D."/>
            <person name="Kheradpour P."/>
            <person name="Kirkness E.F."/>
            <person name="Koerich L.B."/>
            <person name="Kristiansen K."/>
            <person name="Kudrna D."/>
            <person name="Kulathinal R.J."/>
            <person name="Kumar S."/>
            <person name="Kwok R."/>
            <person name="Lander E."/>
            <person name="Langley C.H."/>
            <person name="Lapoint R."/>
            <person name="Lazzaro B.P."/>
            <person name="Lee S.J."/>
            <person name="Levesque L."/>
            <person name="Li R."/>
            <person name="Lin C.F."/>
            <person name="Lin M.F."/>
            <person name="Lindblad-Toh K."/>
            <person name="Llopart A."/>
            <person name="Long M."/>
            <person name="Low L."/>
            <person name="Lozovsky E."/>
            <person name="Lu J."/>
            <person name="Luo M."/>
            <person name="Machado C.A."/>
            <person name="Makalowski W."/>
            <person name="Marzo M."/>
            <person name="Matsuda M."/>
            <person name="Matzkin L."/>
            <person name="McAllister B."/>
            <person name="McBride C.S."/>
            <person name="McKernan B."/>
            <person name="McKernan K."/>
            <person name="Mendez-Lago M."/>
            <person name="Minx P."/>
            <person name="Mollenhauer M.U."/>
            <person name="Montooth K."/>
            <person name="Mount S.M."/>
            <person name="Mu X."/>
            <person name="Myers E."/>
            <person name="Negre B."/>
            <person name="Newfeld S."/>
            <person name="Nielsen R."/>
            <person name="Noor M.A."/>
            <person name="O'Grady P."/>
            <person name="Pachter L."/>
            <person name="Papaceit M."/>
            <person name="Parisi M.J."/>
            <person name="Parisi M."/>
            <person name="Parts L."/>
            <person name="Pedersen J.S."/>
            <person name="Pesole G."/>
            <person name="Phillippy A.M."/>
            <person name="Ponting C.P."/>
            <person name="Pop M."/>
            <person name="Porcelli D."/>
            <person name="Powell J.R."/>
            <person name="Prohaska S."/>
            <person name="Pruitt K."/>
            <person name="Puig M."/>
            <person name="Quesneville H."/>
            <person name="Ram K.R."/>
            <person name="Rand D."/>
            <person name="Rasmussen M.D."/>
            <person name="Reed L.K."/>
            <person name="Reenan R."/>
            <person name="Reily A."/>
            <person name="Remington K.A."/>
            <person name="Rieger T.T."/>
            <person name="Ritchie M.G."/>
            <person name="Robin C."/>
            <person name="Rogers Y.H."/>
            <person name="Rohde C."/>
            <person name="Rozas J."/>
            <person name="Rubenfield M.J."/>
            <person name="Ruiz A."/>
            <person name="Russo S."/>
            <person name="Salzberg S.L."/>
            <person name="Sanchez-Gracia A."/>
            <person name="Saranga D.J."/>
            <person name="Sato H."/>
            <person name="Schaeffer S.W."/>
            <person name="Schatz M.C."/>
            <person name="Schlenke T."/>
            <person name="Schwartz R."/>
            <person name="Segarra C."/>
            <person name="Singh R.S."/>
            <person name="Sirot L."/>
            <person name="Sirota M."/>
            <person name="Sisneros N.B."/>
            <person name="Smith C.D."/>
            <person name="Smith T.F."/>
            <person name="Spieth J."/>
            <person name="Stage D.E."/>
            <person name="Stark A."/>
            <person name="Stephan W."/>
            <person name="Strausberg R.L."/>
            <person name="Strempel S."/>
            <person name="Sturgill D."/>
            <person name="Sutton G."/>
            <person name="Sutton G.G."/>
            <person name="Tao W."/>
            <person name="Teichmann S."/>
            <person name="Tobari Y.N."/>
            <person name="Tomimura Y."/>
            <person name="Tsolas J.M."/>
            <person name="Valente V.L."/>
            <person name="Venter E."/>
            <person name="Venter J.C."/>
            <person name="Vicario S."/>
            <person name="Vieira F.G."/>
            <person name="Vilella A.J."/>
            <person name="Villasante A."/>
            <person name="Walenz B."/>
            <person name="Wang J."/>
            <person name="Wasserman M."/>
            <person name="Watts T."/>
            <person name="Wilson D."/>
            <person name="Wilson R.K."/>
            <person name="Wing R.A."/>
            <person name="Wolfner M.F."/>
            <person name="Wong A."/>
            <person name="Wong G.K."/>
            <person name="Wu C.I."/>
            <person name="Wu G."/>
            <person name="Yamamoto D."/>
            <person name="Yang H.P."/>
            <person name="Yang S.P."/>
            <person name="Yorke J.A."/>
            <person name="Yoshida K."/>
            <person name="Zdobnov E."/>
            <person name="Zhang P."/>
            <person name="Zhang Y."/>
            <person name="Zimin A.V."/>
            <person name="Baldwin J."/>
            <person name="Abdouelleil A."/>
            <person name="Abdulkadir J."/>
            <person name="Abebe A."/>
            <person name="Abera B."/>
            <person name="Abreu J."/>
            <person name="Acer S.C."/>
            <person name="Aftuck L."/>
            <person name="Alexander A."/>
            <person name="An P."/>
            <person name="Anderson E."/>
            <person name="Anderson S."/>
            <person name="Arachi H."/>
            <person name="Azer M."/>
            <person name="Bachantsang P."/>
            <person name="Barry A."/>
            <person name="Bayul T."/>
            <person name="Berlin A."/>
            <person name="Bessette D."/>
            <person name="Bloom T."/>
            <person name="Blye J."/>
            <person name="Boguslavskiy L."/>
            <person name="Bonnet C."/>
            <person name="Boukhgalter B."/>
            <person name="Bourzgui I."/>
            <person name="Brown A."/>
            <person name="Cahill P."/>
            <person name="Channer S."/>
            <person name="Cheshatsang Y."/>
            <person name="Chuda L."/>
            <person name="Citroen M."/>
            <person name="Collymore A."/>
            <person name="Cooke P."/>
            <person name="Costello M."/>
            <person name="D'Aco K."/>
            <person name="Daza R."/>
            <person name="De Haan G."/>
            <person name="DeGray S."/>
            <person name="DeMaso C."/>
            <person name="Dhargay N."/>
            <person name="Dooley K."/>
            <person name="Dooley E."/>
            <person name="Doricent M."/>
            <person name="Dorje P."/>
            <person name="Dorjee K."/>
            <person name="Dupes A."/>
            <person name="Elong R."/>
            <person name="Falk J."/>
            <person name="Farina A."/>
            <person name="Faro S."/>
            <person name="Ferguson D."/>
            <person name="Fisher S."/>
            <person name="Foley C.D."/>
            <person name="Franke A."/>
            <person name="Friedrich D."/>
            <person name="Gadbois L."/>
            <person name="Gearin G."/>
            <person name="Gearin C.R."/>
            <person name="Giannoukos G."/>
            <person name="Goode T."/>
            <person name="Graham J."/>
            <person name="Grandbois E."/>
            <person name="Grewal S."/>
            <person name="Gyaltsen K."/>
            <person name="Hafez N."/>
            <person name="Hagos B."/>
            <person name="Hall J."/>
            <person name="Henson C."/>
            <person name="Hollinger A."/>
            <person name="Honan T."/>
            <person name="Huard M.D."/>
            <person name="Hughes L."/>
            <person name="Hurhula B."/>
            <person name="Husby M.E."/>
            <person name="Kamat A."/>
            <person name="Kanga B."/>
            <person name="Kashin S."/>
            <person name="Khazanovich D."/>
            <person name="Kisner P."/>
            <person name="Lance K."/>
            <person name="Lara M."/>
            <person name="Lee W."/>
            <person name="Lennon N."/>
            <person name="Letendre F."/>
            <person name="LeVine R."/>
            <person name="Lipovsky A."/>
            <person name="Liu X."/>
            <person name="Liu J."/>
            <person name="Liu S."/>
            <person name="Lokyitsang T."/>
            <person name="Lokyitsang Y."/>
            <person name="Lubonja R."/>
            <person name="Lui A."/>
            <person name="MacDonald P."/>
            <person name="Magnisalis V."/>
            <person name="Maru K."/>
            <person name="Matthews C."/>
            <person name="McCusker W."/>
            <person name="McDonough S."/>
            <person name="Mehta T."/>
            <person name="Meldrim J."/>
            <person name="Meneus L."/>
            <person name="Mihai O."/>
            <person name="Mihalev A."/>
            <person name="Mihova T."/>
            <person name="Mittelman R."/>
            <person name="Mlenga V."/>
            <person name="Montmayeur A."/>
            <person name="Mulrain L."/>
            <person name="Navidi A."/>
            <person name="Naylor J."/>
            <person name="Negash T."/>
            <person name="Nguyen T."/>
            <person name="Nguyen N."/>
            <person name="Nicol R."/>
            <person name="Norbu C."/>
            <person name="Norbu N."/>
            <person name="Novod N."/>
            <person name="O'Neill B."/>
            <person name="Osman S."/>
            <person name="Markiewicz E."/>
            <person name="Oyono O.L."/>
            <person name="Patti C."/>
            <person name="Phunkhang P."/>
            <person name="Pierre F."/>
            <person name="Priest M."/>
            <person name="Raghuraman S."/>
            <person name="Rege F."/>
            <person name="Reyes R."/>
            <person name="Rise C."/>
            <person name="Rogov P."/>
            <person name="Ross K."/>
            <person name="Ryan E."/>
            <person name="Settipalli S."/>
            <person name="Shea T."/>
            <person name="Sherpa N."/>
            <person name="Shi L."/>
            <person name="Shih D."/>
            <person name="Sparrow T."/>
            <person name="Spaulding J."/>
            <person name="Stalker J."/>
            <person name="Stange-Thomann N."/>
            <person name="Stavropoulos S."/>
            <person name="Stone C."/>
            <person name="Strader C."/>
            <person name="Tesfaye S."/>
            <person name="Thomson T."/>
            <person name="Thoulutsang Y."/>
            <person name="Thoulutsang D."/>
            <person name="Topham K."/>
            <person name="Topping I."/>
            <person name="Tsamla T."/>
            <person name="Vassiliev H."/>
            <person name="Vo A."/>
            <person name="Wangchuk T."/>
            <person name="Wangdi T."/>
            <person name="Weiand M."/>
            <person name="Wilkinson J."/>
            <person name="Wilson A."/>
            <person name="Yadav S."/>
            <person name="Young G."/>
            <person name="Yu Q."/>
            <person name="Zembek L."/>
            <person name="Zhong D."/>
            <person name="Zimmer A."/>
            <person name="Zwirko Z."/>
            <person name="Jaffe D.B."/>
            <person name="Alvarez P."/>
            <person name="Brockman W."/>
            <person name="Butler J."/>
            <person name="Chin C."/>
            <person name="Gnerre S."/>
            <person name="Grabherr M."/>
            <person name="Kleber M."/>
            <person name="Mauceli E."/>
            <person name="MacCallum I."/>
        </authorList>
    </citation>
    <scope>NUCLEOTIDE SEQUENCE [LARGE SCALE GENOMIC DNA]</scope>
    <source>
        <strain evidence="2">TSC#15287-2541.00</strain>
        <strain evidence="4">Tucson 15287-2541.00</strain>
    </source>
</reference>
<accession>B4JZ87</accession>
<evidence type="ECO:0000313" key="3">
    <source>
        <dbReference type="EMBL" id="EDW05071.1"/>
    </source>
</evidence>
<proteinExistence type="predicted"/>
<reference evidence="2" key="3">
    <citation type="submission" date="2008-06" db="EMBL/GenBank/DDBJ databases">
        <authorList>
            <consortium name="FlyBase"/>
        </authorList>
    </citation>
    <scope>NUCLEOTIDE SEQUENCE</scope>
    <source>
        <strain evidence="2">TSC#15287-2541.00</strain>
    </source>
</reference>
<dbReference type="Proteomes" id="UP000001070">
    <property type="component" value="Unassembled WGS sequence"/>
</dbReference>